<keyword evidence="2" id="KW-0812">Transmembrane</keyword>
<dbReference type="AlphaFoldDB" id="A0A2R6RBP5"/>
<comment type="caution">
    <text evidence="2">The sequence shown here is derived from an EMBL/GenBank/DDBJ whole genome shotgun (WGS) entry which is preliminary data.</text>
</comment>
<accession>A0A2R6RBP5</accession>
<evidence type="ECO:0000313" key="3">
    <source>
        <dbReference type="Proteomes" id="UP000241394"/>
    </source>
</evidence>
<reference evidence="2 3" key="1">
    <citation type="submission" date="2017-07" db="EMBL/GenBank/DDBJ databases">
        <title>An improved, manually edited Actinidia chinensis var. chinensis (kiwifruit) genome highlights the challenges associated with draft genomes and gene prediction in plants.</title>
        <authorList>
            <person name="Pilkington S."/>
            <person name="Crowhurst R."/>
            <person name="Hilario E."/>
            <person name="Nardozza S."/>
            <person name="Fraser L."/>
            <person name="Peng Y."/>
            <person name="Gunaseelan K."/>
            <person name="Simpson R."/>
            <person name="Tahir J."/>
            <person name="Deroles S."/>
            <person name="Templeton K."/>
            <person name="Luo Z."/>
            <person name="Davy M."/>
            <person name="Cheng C."/>
            <person name="Mcneilage M."/>
            <person name="Scaglione D."/>
            <person name="Liu Y."/>
            <person name="Zhang Q."/>
            <person name="Datson P."/>
            <person name="De Silva N."/>
            <person name="Gardiner S."/>
            <person name="Bassett H."/>
            <person name="Chagne D."/>
            <person name="Mccallum J."/>
            <person name="Dzierzon H."/>
            <person name="Deng C."/>
            <person name="Wang Y.-Y."/>
            <person name="Barron N."/>
            <person name="Manako K."/>
            <person name="Bowen J."/>
            <person name="Foster T."/>
            <person name="Erridge Z."/>
            <person name="Tiffin H."/>
            <person name="Waite C."/>
            <person name="Davies K."/>
            <person name="Grierson E."/>
            <person name="Laing W."/>
            <person name="Kirk R."/>
            <person name="Chen X."/>
            <person name="Wood M."/>
            <person name="Montefiori M."/>
            <person name="Brummell D."/>
            <person name="Schwinn K."/>
            <person name="Catanach A."/>
            <person name="Fullerton C."/>
            <person name="Li D."/>
            <person name="Meiyalaghan S."/>
            <person name="Nieuwenhuizen N."/>
            <person name="Read N."/>
            <person name="Prakash R."/>
            <person name="Hunter D."/>
            <person name="Zhang H."/>
            <person name="Mckenzie M."/>
            <person name="Knabel M."/>
            <person name="Harris A."/>
            <person name="Allan A."/>
            <person name="Chen A."/>
            <person name="Janssen B."/>
            <person name="Plunkett B."/>
            <person name="Dwamena C."/>
            <person name="Voogd C."/>
            <person name="Leif D."/>
            <person name="Lafferty D."/>
            <person name="Souleyre E."/>
            <person name="Varkonyi-Gasic E."/>
            <person name="Gambi F."/>
            <person name="Hanley J."/>
            <person name="Yao J.-L."/>
            <person name="Cheung J."/>
            <person name="David K."/>
            <person name="Warren B."/>
            <person name="Marsh K."/>
            <person name="Snowden K."/>
            <person name="Lin-Wang K."/>
            <person name="Brian L."/>
            <person name="Martinez-Sanchez M."/>
            <person name="Wang M."/>
            <person name="Ileperuma N."/>
            <person name="Macnee N."/>
            <person name="Campin R."/>
            <person name="Mcatee P."/>
            <person name="Drummond R."/>
            <person name="Espley R."/>
            <person name="Ireland H."/>
            <person name="Wu R."/>
            <person name="Atkinson R."/>
            <person name="Karunairetnam S."/>
            <person name="Bulley S."/>
            <person name="Chunkath S."/>
            <person name="Hanley Z."/>
            <person name="Storey R."/>
            <person name="Thrimawithana A."/>
            <person name="Thomson S."/>
            <person name="David C."/>
            <person name="Testolin R."/>
        </authorList>
    </citation>
    <scope>NUCLEOTIDE SEQUENCE [LARGE SCALE GENOMIC DNA]</scope>
    <source>
        <strain evidence="3">cv. Red5</strain>
        <tissue evidence="2">Young leaf</tissue>
    </source>
</reference>
<keyword evidence="3" id="KW-1185">Reference proteome</keyword>
<evidence type="ECO:0000313" key="2">
    <source>
        <dbReference type="EMBL" id="PSS25975.1"/>
    </source>
</evidence>
<feature type="region of interest" description="Disordered" evidence="1">
    <location>
        <begin position="21"/>
        <end position="47"/>
    </location>
</feature>
<reference evidence="3" key="2">
    <citation type="journal article" date="2018" name="BMC Genomics">
        <title>A manually annotated Actinidia chinensis var. chinensis (kiwifruit) genome highlights the challenges associated with draft genomes and gene prediction in plants.</title>
        <authorList>
            <person name="Pilkington S.M."/>
            <person name="Crowhurst R."/>
            <person name="Hilario E."/>
            <person name="Nardozza S."/>
            <person name="Fraser L."/>
            <person name="Peng Y."/>
            <person name="Gunaseelan K."/>
            <person name="Simpson R."/>
            <person name="Tahir J."/>
            <person name="Deroles S.C."/>
            <person name="Templeton K."/>
            <person name="Luo Z."/>
            <person name="Davy M."/>
            <person name="Cheng C."/>
            <person name="McNeilage M."/>
            <person name="Scaglione D."/>
            <person name="Liu Y."/>
            <person name="Zhang Q."/>
            <person name="Datson P."/>
            <person name="De Silva N."/>
            <person name="Gardiner S.E."/>
            <person name="Bassett H."/>
            <person name="Chagne D."/>
            <person name="McCallum J."/>
            <person name="Dzierzon H."/>
            <person name="Deng C."/>
            <person name="Wang Y.Y."/>
            <person name="Barron L."/>
            <person name="Manako K."/>
            <person name="Bowen J."/>
            <person name="Foster T.M."/>
            <person name="Erridge Z.A."/>
            <person name="Tiffin H."/>
            <person name="Waite C.N."/>
            <person name="Davies K.M."/>
            <person name="Grierson E.P."/>
            <person name="Laing W.A."/>
            <person name="Kirk R."/>
            <person name="Chen X."/>
            <person name="Wood M."/>
            <person name="Montefiori M."/>
            <person name="Brummell D.A."/>
            <person name="Schwinn K.E."/>
            <person name="Catanach A."/>
            <person name="Fullerton C."/>
            <person name="Li D."/>
            <person name="Meiyalaghan S."/>
            <person name="Nieuwenhuizen N."/>
            <person name="Read N."/>
            <person name="Prakash R."/>
            <person name="Hunter D."/>
            <person name="Zhang H."/>
            <person name="McKenzie M."/>
            <person name="Knabel M."/>
            <person name="Harris A."/>
            <person name="Allan A.C."/>
            <person name="Gleave A."/>
            <person name="Chen A."/>
            <person name="Janssen B.J."/>
            <person name="Plunkett B."/>
            <person name="Ampomah-Dwamena C."/>
            <person name="Voogd C."/>
            <person name="Leif D."/>
            <person name="Lafferty D."/>
            <person name="Souleyre E.J.F."/>
            <person name="Varkonyi-Gasic E."/>
            <person name="Gambi F."/>
            <person name="Hanley J."/>
            <person name="Yao J.L."/>
            <person name="Cheung J."/>
            <person name="David K.M."/>
            <person name="Warren B."/>
            <person name="Marsh K."/>
            <person name="Snowden K.C."/>
            <person name="Lin-Wang K."/>
            <person name="Brian L."/>
            <person name="Martinez-Sanchez M."/>
            <person name="Wang M."/>
            <person name="Ileperuma N."/>
            <person name="Macnee N."/>
            <person name="Campin R."/>
            <person name="McAtee P."/>
            <person name="Drummond R.S.M."/>
            <person name="Espley R.V."/>
            <person name="Ireland H.S."/>
            <person name="Wu R."/>
            <person name="Atkinson R.G."/>
            <person name="Karunairetnam S."/>
            <person name="Bulley S."/>
            <person name="Chunkath S."/>
            <person name="Hanley Z."/>
            <person name="Storey R."/>
            <person name="Thrimawithana A.H."/>
            <person name="Thomson S."/>
            <person name="David C."/>
            <person name="Testolin R."/>
            <person name="Huang H."/>
            <person name="Hellens R.P."/>
            <person name="Schaffer R.J."/>
        </authorList>
    </citation>
    <scope>NUCLEOTIDE SEQUENCE [LARGE SCALE GENOMIC DNA]</scope>
    <source>
        <strain evidence="3">cv. Red5</strain>
    </source>
</reference>
<proteinExistence type="predicted"/>
<evidence type="ECO:0000256" key="1">
    <source>
        <dbReference type="SAM" id="MobiDB-lite"/>
    </source>
</evidence>
<dbReference type="Proteomes" id="UP000241394">
    <property type="component" value="Chromosome LG7"/>
</dbReference>
<feature type="compositionally biased region" description="Acidic residues" evidence="1">
    <location>
        <begin position="24"/>
        <end position="35"/>
    </location>
</feature>
<keyword evidence="2" id="KW-0472">Membrane</keyword>
<gene>
    <name evidence="2" type="ORF">CEY00_Acc07246</name>
</gene>
<organism evidence="2 3">
    <name type="scientific">Actinidia chinensis var. chinensis</name>
    <name type="common">Chinese soft-hair kiwi</name>
    <dbReference type="NCBI Taxonomy" id="1590841"/>
    <lineage>
        <taxon>Eukaryota</taxon>
        <taxon>Viridiplantae</taxon>
        <taxon>Streptophyta</taxon>
        <taxon>Embryophyta</taxon>
        <taxon>Tracheophyta</taxon>
        <taxon>Spermatophyta</taxon>
        <taxon>Magnoliopsida</taxon>
        <taxon>eudicotyledons</taxon>
        <taxon>Gunneridae</taxon>
        <taxon>Pentapetalae</taxon>
        <taxon>asterids</taxon>
        <taxon>Ericales</taxon>
        <taxon>Actinidiaceae</taxon>
        <taxon>Actinidia</taxon>
    </lineage>
</organism>
<sequence>MEKEYVEEFMTGYEFLVALFEREPSDDENGAEEQEIGQKKEAEDEKEELAADQLEIILLGEILDNKNQVIEELEQEREKHKEERHAWEKEKTSLEDNIRIIKGMFETFTGKSLQWQEERSQLHAQLDAARDSLQRYQELMHHCDHYNYY</sequence>
<dbReference type="EMBL" id="NKQK01000007">
    <property type="protein sequence ID" value="PSS25975.1"/>
    <property type="molecule type" value="Genomic_DNA"/>
</dbReference>
<dbReference type="Gramene" id="PSS25975">
    <property type="protein sequence ID" value="PSS25975"/>
    <property type="gene ID" value="CEY00_Acc07246"/>
</dbReference>
<name>A0A2R6RBP5_ACTCC</name>
<protein>
    <submittedName>
        <fullName evidence="2">Transmembrane emp24 domain-containing protein</fullName>
    </submittedName>
</protein>
<dbReference type="InParanoid" id="A0A2R6RBP5"/>